<name>X1A7P4_9ZZZZ</name>
<evidence type="ECO:0000313" key="1">
    <source>
        <dbReference type="EMBL" id="GAG56216.1"/>
    </source>
</evidence>
<accession>X1A7P4</accession>
<organism evidence="1">
    <name type="scientific">marine sediment metagenome</name>
    <dbReference type="NCBI Taxonomy" id="412755"/>
    <lineage>
        <taxon>unclassified sequences</taxon>
        <taxon>metagenomes</taxon>
        <taxon>ecological metagenomes</taxon>
    </lineage>
</organism>
<gene>
    <name evidence="1" type="ORF">S01H4_06658</name>
</gene>
<proteinExistence type="predicted"/>
<reference evidence="1" key="1">
    <citation type="journal article" date="2014" name="Front. Microbiol.">
        <title>High frequency of phylogenetically diverse reductive dehalogenase-homologous genes in deep subseafloor sedimentary metagenomes.</title>
        <authorList>
            <person name="Kawai M."/>
            <person name="Futagami T."/>
            <person name="Toyoda A."/>
            <person name="Takaki Y."/>
            <person name="Nishi S."/>
            <person name="Hori S."/>
            <person name="Arai W."/>
            <person name="Tsubouchi T."/>
            <person name="Morono Y."/>
            <person name="Uchiyama I."/>
            <person name="Ito T."/>
            <person name="Fujiyama A."/>
            <person name="Inagaki F."/>
            <person name="Takami H."/>
        </authorList>
    </citation>
    <scope>NUCLEOTIDE SEQUENCE</scope>
    <source>
        <strain evidence="1">Expedition CK06-06</strain>
    </source>
</reference>
<protein>
    <submittedName>
        <fullName evidence="1">Uncharacterized protein</fullName>
    </submittedName>
</protein>
<dbReference type="EMBL" id="BART01002083">
    <property type="protein sequence ID" value="GAG56216.1"/>
    <property type="molecule type" value="Genomic_DNA"/>
</dbReference>
<comment type="caution">
    <text evidence="1">The sequence shown here is derived from an EMBL/GenBank/DDBJ whole genome shotgun (WGS) entry which is preliminary data.</text>
</comment>
<dbReference type="AlphaFoldDB" id="X1A7P4"/>
<sequence length="50" mass="5759">MNCDWCGYDWEVSEGGLITITEIAPVNESMDDEIYNFCCYKCVTKWVGLN</sequence>